<dbReference type="InterPro" id="IPR036236">
    <property type="entry name" value="Znf_C2H2_sf"/>
</dbReference>
<dbReference type="Proteomes" id="UP000095285">
    <property type="component" value="Unassembled WGS sequence"/>
</dbReference>
<dbReference type="Gene3D" id="3.30.160.60">
    <property type="entry name" value="Classic Zinc Finger"/>
    <property type="match status" value="3"/>
</dbReference>
<dbReference type="AlphaFoldDB" id="A0A1I7W365"/>
<evidence type="ECO:0000256" key="8">
    <source>
        <dbReference type="SAM" id="SignalP"/>
    </source>
</evidence>
<feature type="domain" description="C2H2-type" evidence="9">
    <location>
        <begin position="258"/>
        <end position="288"/>
    </location>
</feature>
<evidence type="ECO:0000256" key="2">
    <source>
        <dbReference type="ARBA" id="ARBA00022723"/>
    </source>
</evidence>
<name>A0A1I7W365_LOALO</name>
<dbReference type="InterPro" id="IPR013087">
    <property type="entry name" value="Znf_C2H2_type"/>
</dbReference>
<dbReference type="GO" id="GO:0005634">
    <property type="term" value="C:nucleus"/>
    <property type="evidence" value="ECO:0007669"/>
    <property type="project" value="UniProtKB-SubCell"/>
</dbReference>
<dbReference type="FunFam" id="3.30.160.60:FF:000100">
    <property type="entry name" value="Zinc finger 45-like"/>
    <property type="match status" value="1"/>
</dbReference>
<organism evidence="10 11">
    <name type="scientific">Loa loa</name>
    <name type="common">Eye worm</name>
    <name type="synonym">Filaria loa</name>
    <dbReference type="NCBI Taxonomy" id="7209"/>
    <lineage>
        <taxon>Eukaryota</taxon>
        <taxon>Metazoa</taxon>
        <taxon>Ecdysozoa</taxon>
        <taxon>Nematoda</taxon>
        <taxon>Chromadorea</taxon>
        <taxon>Rhabditida</taxon>
        <taxon>Spirurina</taxon>
        <taxon>Spiruromorpha</taxon>
        <taxon>Filarioidea</taxon>
        <taxon>Onchocercidae</taxon>
        <taxon>Loa</taxon>
    </lineage>
</organism>
<dbReference type="PROSITE" id="PS00028">
    <property type="entry name" value="ZINC_FINGER_C2H2_1"/>
    <property type="match status" value="1"/>
</dbReference>
<protein>
    <submittedName>
        <fullName evidence="11">Zinc finger protein</fullName>
    </submittedName>
</protein>
<keyword evidence="6" id="KW-0539">Nucleus</keyword>
<dbReference type="SUPFAM" id="SSF57667">
    <property type="entry name" value="beta-beta-alpha zinc fingers"/>
    <property type="match status" value="2"/>
</dbReference>
<dbReference type="PROSITE" id="PS50157">
    <property type="entry name" value="ZINC_FINGER_C2H2_2"/>
    <property type="match status" value="4"/>
</dbReference>
<dbReference type="PANTHER" id="PTHR24406">
    <property type="entry name" value="TRANSCRIPTIONAL REPRESSOR CTCFL-RELATED"/>
    <property type="match status" value="1"/>
</dbReference>
<keyword evidence="10" id="KW-1185">Reference proteome</keyword>
<dbReference type="Pfam" id="PF13913">
    <property type="entry name" value="zf-C2HC_2"/>
    <property type="match status" value="1"/>
</dbReference>
<keyword evidence="8" id="KW-0732">Signal</keyword>
<accession>A0A1I7W365</accession>
<evidence type="ECO:0000256" key="7">
    <source>
        <dbReference type="PROSITE-ProRule" id="PRU00042"/>
    </source>
</evidence>
<dbReference type="InterPro" id="IPR050888">
    <property type="entry name" value="ZnF_C2H2-type_TF"/>
</dbReference>
<keyword evidence="4 7" id="KW-0863">Zinc-finger</keyword>
<evidence type="ECO:0000313" key="11">
    <source>
        <dbReference type="WBParaSite" id="EN70_9176"/>
    </source>
</evidence>
<keyword evidence="3" id="KW-0677">Repeat</keyword>
<evidence type="ECO:0000259" key="9">
    <source>
        <dbReference type="PROSITE" id="PS50157"/>
    </source>
</evidence>
<keyword evidence="5" id="KW-0862">Zinc</keyword>
<dbReference type="GO" id="GO:0008270">
    <property type="term" value="F:zinc ion binding"/>
    <property type="evidence" value="ECO:0007669"/>
    <property type="project" value="UniProtKB-KW"/>
</dbReference>
<evidence type="ECO:0000313" key="10">
    <source>
        <dbReference type="Proteomes" id="UP000095285"/>
    </source>
</evidence>
<comment type="subcellular location">
    <subcellularLocation>
        <location evidence="1">Nucleus</location>
    </subcellularLocation>
</comment>
<reference evidence="10" key="1">
    <citation type="submission" date="2012-04" db="EMBL/GenBank/DDBJ databases">
        <title>The Genome Sequence of Loa loa.</title>
        <authorList>
            <consortium name="The Broad Institute Genome Sequencing Platform"/>
            <consortium name="Broad Institute Genome Sequencing Center for Infectious Disease"/>
            <person name="Nutman T.B."/>
            <person name="Fink D.L."/>
            <person name="Russ C."/>
            <person name="Young S."/>
            <person name="Zeng Q."/>
            <person name="Gargeya S."/>
            <person name="Alvarado L."/>
            <person name="Berlin A."/>
            <person name="Chapman S.B."/>
            <person name="Chen Z."/>
            <person name="Freedman E."/>
            <person name="Gellesch M."/>
            <person name="Goldberg J."/>
            <person name="Griggs A."/>
            <person name="Gujja S."/>
            <person name="Heilman E.R."/>
            <person name="Heiman D."/>
            <person name="Howarth C."/>
            <person name="Mehta T."/>
            <person name="Neiman D."/>
            <person name="Pearson M."/>
            <person name="Roberts A."/>
            <person name="Saif S."/>
            <person name="Shea T."/>
            <person name="Shenoy N."/>
            <person name="Sisk P."/>
            <person name="Stolte C."/>
            <person name="Sykes S."/>
            <person name="White J."/>
            <person name="Yandava C."/>
            <person name="Haas B."/>
            <person name="Henn M.R."/>
            <person name="Nusbaum C."/>
            <person name="Birren B."/>
        </authorList>
    </citation>
    <scope>NUCLEOTIDE SEQUENCE [LARGE SCALE GENOMIC DNA]</scope>
</reference>
<reference evidence="11" key="2">
    <citation type="submission" date="2016-11" db="UniProtKB">
        <authorList>
            <consortium name="WormBaseParasite"/>
        </authorList>
    </citation>
    <scope>IDENTIFICATION</scope>
</reference>
<feature type="chain" id="PRO_5009310509" evidence="8">
    <location>
        <begin position="19"/>
        <end position="516"/>
    </location>
</feature>
<proteinExistence type="predicted"/>
<dbReference type="WBParaSite" id="EN70_9176">
    <property type="protein sequence ID" value="EN70_9176"/>
    <property type="gene ID" value="EN70_9176"/>
</dbReference>
<evidence type="ECO:0000256" key="1">
    <source>
        <dbReference type="ARBA" id="ARBA00004123"/>
    </source>
</evidence>
<evidence type="ECO:0000256" key="6">
    <source>
        <dbReference type="ARBA" id="ARBA00023242"/>
    </source>
</evidence>
<evidence type="ECO:0000256" key="4">
    <source>
        <dbReference type="ARBA" id="ARBA00022771"/>
    </source>
</evidence>
<feature type="domain" description="C2H2-type" evidence="9">
    <location>
        <begin position="197"/>
        <end position="226"/>
    </location>
</feature>
<evidence type="ECO:0000256" key="5">
    <source>
        <dbReference type="ARBA" id="ARBA00022833"/>
    </source>
</evidence>
<feature type="domain" description="C2H2-type" evidence="9">
    <location>
        <begin position="428"/>
        <end position="453"/>
    </location>
</feature>
<keyword evidence="2" id="KW-0479">Metal-binding</keyword>
<dbReference type="Pfam" id="PF00096">
    <property type="entry name" value="zf-C2H2"/>
    <property type="match status" value="3"/>
</dbReference>
<dbReference type="SMART" id="SM00355">
    <property type="entry name" value="ZnF_C2H2"/>
    <property type="match status" value="6"/>
</dbReference>
<evidence type="ECO:0000256" key="3">
    <source>
        <dbReference type="ARBA" id="ARBA00022737"/>
    </source>
</evidence>
<feature type="domain" description="C2H2-type" evidence="9">
    <location>
        <begin position="290"/>
        <end position="317"/>
    </location>
</feature>
<feature type="signal peptide" evidence="8">
    <location>
        <begin position="1"/>
        <end position="18"/>
    </location>
</feature>
<sequence>MSMTQIIWFNLLLCVILAYNKTFSPLNPTHIHYPGYNPDVTLNLPHTSDILDNNLETLPDHNDHTYNSDREQVTIIANDEQSQEVTDGFVYNIEWENTDRELLGITVDKDLFPELICNLLPLNSDTNTHNIGGELPGTNEEQNRERPRAGGIARIKNRGEYRKRNKPRDEHFIYKRKRPNCGRTFNHSSLASHKEIHQCENCNKSFSTKSNLNRHMSGCFVTSQKRIYECPYVGCTLRTSSLNEYKEHKNAHDEPFIYECKEPNCGKKYNHSTSFYSHKSKNHQPHQSKSQCENCNKSFSRKEYLKRHQKGCFGNSHENVLQNMHDHRATMQNSINIAMQKDHAKKEAKLRSNYSTSAILAYFEKYRKSAQASEVVRLYIRSFMITRYYKSFSEKEIYECPLVGCTFYTNSLKEYREHRKTHDEPFIYECKEPNCGKKYNHSGSLANHKKTKHHLNINGETVTNHSFENLTKGESQFIFIFNSSANMRNGIEARKSKAENKKNQKLRSVFVVIIKV</sequence>